<dbReference type="KEGG" id="sflv:IC614_11350"/>
<dbReference type="InterPro" id="IPR007372">
    <property type="entry name" value="Lipid/polyisoprenoid-bd_YceI"/>
</dbReference>
<evidence type="ECO:0000313" key="3">
    <source>
        <dbReference type="EMBL" id="QPQ54897.1"/>
    </source>
</evidence>
<reference evidence="3 4" key="1">
    <citation type="submission" date="2020-11" db="EMBL/GenBank/DDBJ databases">
        <title>Genome seq and assembly of Sphingosinicella sp.</title>
        <authorList>
            <person name="Chhetri G."/>
        </authorList>
    </citation>
    <scope>NUCLEOTIDE SEQUENCE [LARGE SCALE GENOMIC DNA]</scope>
    <source>
        <strain evidence="3 4">UDD2</strain>
    </source>
</reference>
<dbReference type="PANTHER" id="PTHR34406">
    <property type="entry name" value="PROTEIN YCEI"/>
    <property type="match status" value="1"/>
</dbReference>
<accession>A0A7T2GJ92</accession>
<dbReference type="EMBL" id="CP065592">
    <property type="protein sequence ID" value="QPQ54897.1"/>
    <property type="molecule type" value="Genomic_DNA"/>
</dbReference>
<dbReference type="Gene3D" id="2.40.128.110">
    <property type="entry name" value="Lipid/polyisoprenoid-binding, YceI-like"/>
    <property type="match status" value="1"/>
</dbReference>
<dbReference type="Proteomes" id="UP000594873">
    <property type="component" value="Chromosome"/>
</dbReference>
<evidence type="ECO:0000313" key="4">
    <source>
        <dbReference type="Proteomes" id="UP000594873"/>
    </source>
</evidence>
<feature type="signal peptide" evidence="1">
    <location>
        <begin position="1"/>
        <end position="20"/>
    </location>
</feature>
<dbReference type="RefSeq" id="WP_200971573.1">
    <property type="nucleotide sequence ID" value="NZ_CP065592.1"/>
</dbReference>
<dbReference type="PANTHER" id="PTHR34406:SF1">
    <property type="entry name" value="PROTEIN YCEI"/>
    <property type="match status" value="1"/>
</dbReference>
<gene>
    <name evidence="3" type="ORF">IC614_11350</name>
</gene>
<organism evidence="3 4">
    <name type="scientific">Allosphingosinicella flava</name>
    <dbReference type="NCBI Taxonomy" id="2771430"/>
    <lineage>
        <taxon>Bacteria</taxon>
        <taxon>Pseudomonadati</taxon>
        <taxon>Pseudomonadota</taxon>
        <taxon>Alphaproteobacteria</taxon>
        <taxon>Sphingomonadales</taxon>
        <taxon>Sphingomonadaceae</taxon>
        <taxon>Allosphingosinicella</taxon>
    </lineage>
</organism>
<evidence type="ECO:0000256" key="1">
    <source>
        <dbReference type="SAM" id="SignalP"/>
    </source>
</evidence>
<feature type="chain" id="PRO_5032725645" evidence="1">
    <location>
        <begin position="21"/>
        <end position="205"/>
    </location>
</feature>
<keyword evidence="4" id="KW-1185">Reference proteome</keyword>
<dbReference type="SUPFAM" id="SSF101874">
    <property type="entry name" value="YceI-like"/>
    <property type="match status" value="1"/>
</dbReference>
<evidence type="ECO:0000259" key="2">
    <source>
        <dbReference type="SMART" id="SM00867"/>
    </source>
</evidence>
<keyword evidence="1" id="KW-0732">Signal</keyword>
<name>A0A7T2GJ92_9SPHN</name>
<proteinExistence type="predicted"/>
<dbReference type="SMART" id="SM00867">
    <property type="entry name" value="YceI"/>
    <property type="match status" value="1"/>
</dbReference>
<protein>
    <submittedName>
        <fullName evidence="3">YceI family protein</fullName>
    </submittedName>
</protein>
<feature type="domain" description="Lipid/polyisoprenoid-binding YceI-like" evidence="2">
    <location>
        <begin position="38"/>
        <end position="202"/>
    </location>
</feature>
<dbReference type="InterPro" id="IPR036761">
    <property type="entry name" value="TTHA0802/YceI-like_sf"/>
</dbReference>
<sequence>MRTTLIAFAALAATVATAQATQQPAPTPAAAEAVKGGAYALDKSHAKIVWGVSHLGFSTYYGEFTDFDAQLTLDAAKPENSKLTVTIDLNSVDTHNEKLDAHLKNPDFFDVAKYPAATFASTRVQRTGPTTAEVTGDLTLHGMTKPVTLFVTLNKAAPGPMTQVYTAGFSAEATIDRTQFGMTTYAPALGKDVKLLISGEFNLKS</sequence>
<dbReference type="AlphaFoldDB" id="A0A7T2GJ92"/>
<dbReference type="Pfam" id="PF04264">
    <property type="entry name" value="YceI"/>
    <property type="match status" value="1"/>
</dbReference>